<evidence type="ECO:0000313" key="1">
    <source>
        <dbReference type="EMBL" id="QLY32853.1"/>
    </source>
</evidence>
<proteinExistence type="predicted"/>
<dbReference type="RefSeq" id="WP_181584017.1">
    <property type="nucleotide sequence ID" value="NZ_CP059399.1"/>
</dbReference>
<gene>
    <name evidence="1" type="ORF">H0264_11925</name>
</gene>
<reference evidence="1 2" key="1">
    <citation type="submission" date="2020-07" db="EMBL/GenBank/DDBJ databases">
        <authorList>
            <person name="Zhuang K."/>
            <person name="Ran Y."/>
        </authorList>
    </citation>
    <scope>NUCLEOTIDE SEQUENCE [LARGE SCALE GENOMIC DNA]</scope>
    <source>
        <strain evidence="1 2">WCH-YHL-001</strain>
    </source>
</reference>
<protein>
    <submittedName>
        <fullName evidence="1">DUF600 family protein</fullName>
    </submittedName>
</protein>
<evidence type="ECO:0000313" key="2">
    <source>
        <dbReference type="Proteomes" id="UP000515512"/>
    </source>
</evidence>
<dbReference type="KEGG" id="nhu:H0264_11925"/>
<dbReference type="EMBL" id="CP059399">
    <property type="protein sequence ID" value="QLY32853.1"/>
    <property type="molecule type" value="Genomic_DNA"/>
</dbReference>
<dbReference type="AlphaFoldDB" id="A0A7D6VDY9"/>
<dbReference type="Proteomes" id="UP000515512">
    <property type="component" value="Chromosome"/>
</dbReference>
<dbReference type="SUPFAM" id="SSF160424">
    <property type="entry name" value="BH3703-like"/>
    <property type="match status" value="1"/>
</dbReference>
<organism evidence="1 2">
    <name type="scientific">Nocardia huaxiensis</name>
    <dbReference type="NCBI Taxonomy" id="2755382"/>
    <lineage>
        <taxon>Bacteria</taxon>
        <taxon>Bacillati</taxon>
        <taxon>Actinomycetota</taxon>
        <taxon>Actinomycetes</taxon>
        <taxon>Mycobacteriales</taxon>
        <taxon>Nocardiaceae</taxon>
        <taxon>Nocardia</taxon>
    </lineage>
</organism>
<name>A0A7D6VDY9_9NOCA</name>
<dbReference type="InterPro" id="IPR036170">
    <property type="entry name" value="YezG-like_sf"/>
</dbReference>
<accession>A0A7D6VDY9</accession>
<keyword evidence="2" id="KW-1185">Reference proteome</keyword>
<sequence length="130" mass="15308">MADPTFDSPEADALLLEVGSNILRDREFADDYGKFRWEALSVVVRINDHAIWMNGYGYSDTGRWEARTPRSDDLKDKIRRLRAVMQKPGETAWQSCLIQLKRSDMALQIDFEYDDVDRWFDMMPRELMPQ</sequence>